<keyword evidence="1" id="KW-0812">Transmembrane</keyword>
<dbReference type="RefSeq" id="WP_340602784.1">
    <property type="nucleotide sequence ID" value="NZ_JBBMXV010000001.1"/>
</dbReference>
<feature type="transmembrane region" description="Helical" evidence="1">
    <location>
        <begin position="7"/>
        <end position="25"/>
    </location>
</feature>
<comment type="caution">
    <text evidence="3">The sequence shown here is derived from an EMBL/GenBank/DDBJ whole genome shotgun (WGS) entry which is preliminary data.</text>
</comment>
<evidence type="ECO:0000259" key="2">
    <source>
        <dbReference type="Pfam" id="PF26397"/>
    </source>
</evidence>
<organism evidence="3 4">
    <name type="scientific">Halalkalicoccus tibetensis</name>
    <dbReference type="NCBI Taxonomy" id="175632"/>
    <lineage>
        <taxon>Archaea</taxon>
        <taxon>Methanobacteriati</taxon>
        <taxon>Methanobacteriota</taxon>
        <taxon>Stenosarchaea group</taxon>
        <taxon>Halobacteria</taxon>
        <taxon>Halobacteriales</taxon>
        <taxon>Halococcaceae</taxon>
        <taxon>Halalkalicoccus</taxon>
    </lineage>
</organism>
<sequence length="132" mass="15160">MRTETKVLVFEVGMALFGLIAVLSGRRLQRQYDEIPGPEAFSLRQTISGAISAVVLSYTDDHDIGGIRRSRTRQLLFAIGWNLLVRKLDPEFEWSFGFGSVLGTLLYRVWFGIVRPIPEPRLNYRGFLRRRS</sequence>
<dbReference type="Proteomes" id="UP001596312">
    <property type="component" value="Unassembled WGS sequence"/>
</dbReference>
<accession>A0ABD5UYQ8</accession>
<dbReference type="InterPro" id="IPR058410">
    <property type="entry name" value="DUF8097"/>
</dbReference>
<evidence type="ECO:0000313" key="3">
    <source>
        <dbReference type="EMBL" id="MFC6904280.1"/>
    </source>
</evidence>
<dbReference type="Pfam" id="PF26397">
    <property type="entry name" value="DUF8097"/>
    <property type="match status" value="1"/>
</dbReference>
<evidence type="ECO:0000313" key="4">
    <source>
        <dbReference type="Proteomes" id="UP001596312"/>
    </source>
</evidence>
<protein>
    <recommendedName>
        <fullName evidence="2">DUF8097 domain-containing protein</fullName>
    </recommendedName>
</protein>
<evidence type="ECO:0000256" key="1">
    <source>
        <dbReference type="SAM" id="Phobius"/>
    </source>
</evidence>
<feature type="domain" description="DUF8097" evidence="2">
    <location>
        <begin position="1"/>
        <end position="120"/>
    </location>
</feature>
<name>A0ABD5UYQ8_9EURY</name>
<dbReference type="EMBL" id="JBHSXQ010000001">
    <property type="protein sequence ID" value="MFC6904280.1"/>
    <property type="molecule type" value="Genomic_DNA"/>
</dbReference>
<proteinExistence type="predicted"/>
<gene>
    <name evidence="3" type="ORF">ACFQGH_03610</name>
</gene>
<dbReference type="AlphaFoldDB" id="A0ABD5UYQ8"/>
<keyword evidence="1" id="KW-0472">Membrane</keyword>
<keyword evidence="4" id="KW-1185">Reference proteome</keyword>
<keyword evidence="1" id="KW-1133">Transmembrane helix</keyword>
<feature type="transmembrane region" description="Helical" evidence="1">
    <location>
        <begin position="94"/>
        <end position="114"/>
    </location>
</feature>
<reference evidence="3 4" key="1">
    <citation type="journal article" date="2019" name="Int. J. Syst. Evol. Microbiol.">
        <title>The Global Catalogue of Microorganisms (GCM) 10K type strain sequencing project: providing services to taxonomists for standard genome sequencing and annotation.</title>
        <authorList>
            <consortium name="The Broad Institute Genomics Platform"/>
            <consortium name="The Broad Institute Genome Sequencing Center for Infectious Disease"/>
            <person name="Wu L."/>
            <person name="Ma J."/>
        </authorList>
    </citation>
    <scope>NUCLEOTIDE SEQUENCE [LARGE SCALE GENOMIC DNA]</scope>
    <source>
        <strain evidence="3 4">CGMCC 1.3240</strain>
    </source>
</reference>